<protein>
    <submittedName>
        <fullName evidence="1">Uncharacterized protein</fullName>
    </submittedName>
</protein>
<accession>G9XHJ7</accession>
<gene>
    <name evidence="1" type="ORF">HMPREF0322_00422</name>
</gene>
<proteinExistence type="predicted"/>
<sequence length="69" mass="7887">MAAVAISKLIPDRVRKALWCFEKYQEADAALTDEDMEFIEAMCELNQAHKRLEKIRAQMTEETAKGVTV</sequence>
<dbReference type="EMBL" id="AFZX01000011">
    <property type="protein sequence ID" value="EHL08780.1"/>
    <property type="molecule type" value="Genomic_DNA"/>
</dbReference>
<organism evidence="1 2">
    <name type="scientific">Desulfitobacterium hafniense DP7</name>
    <dbReference type="NCBI Taxonomy" id="537010"/>
    <lineage>
        <taxon>Bacteria</taxon>
        <taxon>Bacillati</taxon>
        <taxon>Bacillota</taxon>
        <taxon>Clostridia</taxon>
        <taxon>Eubacteriales</taxon>
        <taxon>Desulfitobacteriaceae</taxon>
        <taxon>Desulfitobacterium</taxon>
    </lineage>
</organism>
<dbReference type="PATRIC" id="fig|537010.4.peg.395"/>
<dbReference type="HOGENOM" id="CLU_2769054_0_0_9"/>
<comment type="caution">
    <text evidence="1">The sequence shown here is derived from an EMBL/GenBank/DDBJ whole genome shotgun (WGS) entry which is preliminary data.</text>
</comment>
<reference evidence="1 2" key="1">
    <citation type="submission" date="2011-08" db="EMBL/GenBank/DDBJ databases">
        <authorList>
            <person name="Weinstock G."/>
            <person name="Sodergren E."/>
            <person name="Clifton S."/>
            <person name="Fulton L."/>
            <person name="Fulton B."/>
            <person name="Courtney L."/>
            <person name="Fronick C."/>
            <person name="Harrison M."/>
            <person name="Strong C."/>
            <person name="Farmer C."/>
            <person name="Delahaunty K."/>
            <person name="Markovic C."/>
            <person name="Hall O."/>
            <person name="Minx P."/>
            <person name="Tomlinson C."/>
            <person name="Mitreva M."/>
            <person name="Hou S."/>
            <person name="Chen J."/>
            <person name="Wollam A."/>
            <person name="Pepin K.H."/>
            <person name="Johnson M."/>
            <person name="Bhonagiri V."/>
            <person name="Zhang X."/>
            <person name="Suruliraj S."/>
            <person name="Warren W."/>
            <person name="Chinwalla A."/>
            <person name="Mardis E.R."/>
            <person name="Wilson R.K."/>
        </authorList>
    </citation>
    <scope>NUCLEOTIDE SEQUENCE [LARGE SCALE GENOMIC DNA]</scope>
    <source>
        <strain evidence="1 2">DP7</strain>
    </source>
</reference>
<evidence type="ECO:0000313" key="1">
    <source>
        <dbReference type="EMBL" id="EHL08780.1"/>
    </source>
</evidence>
<dbReference type="Proteomes" id="UP000004416">
    <property type="component" value="Unassembled WGS sequence"/>
</dbReference>
<dbReference type="AlphaFoldDB" id="G9XHJ7"/>
<evidence type="ECO:0000313" key="2">
    <source>
        <dbReference type="Proteomes" id="UP000004416"/>
    </source>
</evidence>
<name>G9XHJ7_DESHA</name>